<dbReference type="Proteomes" id="UP001596112">
    <property type="component" value="Unassembled WGS sequence"/>
</dbReference>
<proteinExistence type="predicted"/>
<comment type="caution">
    <text evidence="2">The sequence shown here is derived from an EMBL/GenBank/DDBJ whole genome shotgun (WGS) entry which is preliminary data.</text>
</comment>
<evidence type="ECO:0000313" key="3">
    <source>
        <dbReference type="Proteomes" id="UP001596112"/>
    </source>
</evidence>
<name>A0ABW1BF96_9ACTN</name>
<feature type="region of interest" description="Disordered" evidence="1">
    <location>
        <begin position="1"/>
        <end position="20"/>
    </location>
</feature>
<accession>A0ABW1BF96</accession>
<dbReference type="RefSeq" id="WP_272170989.1">
    <property type="nucleotide sequence ID" value="NZ_JAQOSL010000024.1"/>
</dbReference>
<evidence type="ECO:0000256" key="1">
    <source>
        <dbReference type="SAM" id="MobiDB-lite"/>
    </source>
</evidence>
<dbReference type="EMBL" id="JBHSNZ010000028">
    <property type="protein sequence ID" value="MFC5811842.1"/>
    <property type="molecule type" value="Genomic_DNA"/>
</dbReference>
<reference evidence="3" key="1">
    <citation type="journal article" date="2019" name="Int. J. Syst. Evol. Microbiol.">
        <title>The Global Catalogue of Microorganisms (GCM) 10K type strain sequencing project: providing services to taxonomists for standard genome sequencing and annotation.</title>
        <authorList>
            <consortium name="The Broad Institute Genomics Platform"/>
            <consortium name="The Broad Institute Genome Sequencing Center for Infectious Disease"/>
            <person name="Wu L."/>
            <person name="Ma J."/>
        </authorList>
    </citation>
    <scope>NUCLEOTIDE SEQUENCE [LARGE SCALE GENOMIC DNA]</scope>
    <source>
        <strain evidence="3">JCM 9918</strain>
    </source>
</reference>
<protein>
    <submittedName>
        <fullName evidence="2">Uncharacterized protein</fullName>
    </submittedName>
</protein>
<keyword evidence="3" id="KW-1185">Reference proteome</keyword>
<feature type="compositionally biased region" description="Basic and acidic residues" evidence="1">
    <location>
        <begin position="1"/>
        <end position="12"/>
    </location>
</feature>
<organism evidence="2 3">
    <name type="scientific">Streptomyces heilongjiangensis</name>
    <dbReference type="NCBI Taxonomy" id="945052"/>
    <lineage>
        <taxon>Bacteria</taxon>
        <taxon>Bacillati</taxon>
        <taxon>Actinomycetota</taxon>
        <taxon>Actinomycetes</taxon>
        <taxon>Kitasatosporales</taxon>
        <taxon>Streptomycetaceae</taxon>
        <taxon>Streptomyces</taxon>
    </lineage>
</organism>
<evidence type="ECO:0000313" key="2">
    <source>
        <dbReference type="EMBL" id="MFC5811842.1"/>
    </source>
</evidence>
<gene>
    <name evidence="2" type="ORF">ACFQGO_30770</name>
</gene>
<sequence length="66" mass="7328">MRDEQPNARDPEEVVTVPRNARKRREKVRAFALGVPGAAEEFPWGGSLAEADRIALARLIAERETG</sequence>